<comment type="caution">
    <text evidence="1">The sequence shown here is derived from an EMBL/GenBank/DDBJ whole genome shotgun (WGS) entry which is preliminary data.</text>
</comment>
<name>A0A919JSK1_9ACTN</name>
<gene>
    <name evidence="1" type="ORF">Ari01nite_15150</name>
</gene>
<organism evidence="1 2">
    <name type="scientific">Paractinoplanes rishiriensis</name>
    <dbReference type="NCBI Taxonomy" id="1050105"/>
    <lineage>
        <taxon>Bacteria</taxon>
        <taxon>Bacillati</taxon>
        <taxon>Actinomycetota</taxon>
        <taxon>Actinomycetes</taxon>
        <taxon>Micromonosporales</taxon>
        <taxon>Micromonosporaceae</taxon>
        <taxon>Paractinoplanes</taxon>
    </lineage>
</organism>
<dbReference type="EMBL" id="BOMV01000008">
    <property type="protein sequence ID" value="GIE94050.1"/>
    <property type="molecule type" value="Genomic_DNA"/>
</dbReference>
<sequence>MELPGLVKLERLGQVPHQLVQLPHDRQQLETLGPAAHDLLGEALPGTEAVEDDAPAKPALHEPLMNRAPMVRSQVRTGPAGRFVDGKVRRFGEGGGHAAEGFAARTVGAEFPFGHGAHSLRQLGRGVGSVVGEPARDIARPM</sequence>
<protein>
    <submittedName>
        <fullName evidence="1">Uncharacterized protein</fullName>
    </submittedName>
</protein>
<evidence type="ECO:0000313" key="2">
    <source>
        <dbReference type="Proteomes" id="UP000636960"/>
    </source>
</evidence>
<reference evidence="1" key="1">
    <citation type="submission" date="2021-01" db="EMBL/GenBank/DDBJ databases">
        <title>Whole genome shotgun sequence of Actinoplanes rishiriensis NBRC 108556.</title>
        <authorList>
            <person name="Komaki H."/>
            <person name="Tamura T."/>
        </authorList>
    </citation>
    <scope>NUCLEOTIDE SEQUENCE</scope>
    <source>
        <strain evidence="1">NBRC 108556</strain>
    </source>
</reference>
<dbReference type="AlphaFoldDB" id="A0A919JSK1"/>
<proteinExistence type="predicted"/>
<accession>A0A919JSK1</accession>
<keyword evidence="2" id="KW-1185">Reference proteome</keyword>
<evidence type="ECO:0000313" key="1">
    <source>
        <dbReference type="EMBL" id="GIE94050.1"/>
    </source>
</evidence>
<dbReference type="Proteomes" id="UP000636960">
    <property type="component" value="Unassembled WGS sequence"/>
</dbReference>